<evidence type="ECO:0000256" key="1">
    <source>
        <dbReference type="ARBA" id="ARBA00061640"/>
    </source>
</evidence>
<dbReference type="InterPro" id="IPR004244">
    <property type="entry name" value="Transposase_22"/>
</dbReference>
<dbReference type="AlphaFoldDB" id="A0A8C5M2A8"/>
<organism evidence="4 5">
    <name type="scientific">Leptobrachium leishanense</name>
    <name type="common">Leishan spiny toad</name>
    <dbReference type="NCBI Taxonomy" id="445787"/>
    <lineage>
        <taxon>Eukaryota</taxon>
        <taxon>Metazoa</taxon>
        <taxon>Chordata</taxon>
        <taxon>Craniata</taxon>
        <taxon>Vertebrata</taxon>
        <taxon>Euteleostomi</taxon>
        <taxon>Amphibia</taxon>
        <taxon>Batrachia</taxon>
        <taxon>Anura</taxon>
        <taxon>Pelobatoidea</taxon>
        <taxon>Megophryidae</taxon>
        <taxon>Leptobrachium</taxon>
    </lineage>
</organism>
<evidence type="ECO:0000256" key="3">
    <source>
        <dbReference type="SAM" id="MobiDB-lite"/>
    </source>
</evidence>
<dbReference type="PANTHER" id="PTHR11505">
    <property type="entry name" value="L1 TRANSPOSABLE ELEMENT-RELATED"/>
    <property type="match status" value="1"/>
</dbReference>
<feature type="compositionally biased region" description="Basic and acidic residues" evidence="3">
    <location>
        <begin position="17"/>
        <end position="30"/>
    </location>
</feature>
<sequence>MAPGKTPKAAEVSRFGKARERPQDGARTSRDSGSPRSIPPEEGDFPPQILSASSPASGLQLQSLLQDLRTTIQEDFRAITANLHQEIRDLGERADALETKTDELCLAHNDLVDAYKELKSTHESLLLKVTDLEDRSRRNNIRVRGIPETIKPGDLTAYMRTLMRTLLPGKLDTELQLDRIHRIPKPRHLDQTVPRDVLMRVHFFRIKESLLSAMRTATTLPPPYADLLFFPDLSATTMSKRKEFLPVTKILRNHQIQYRWGFPLKLLVTRDGELTVLRNVGDGLAALQTWNLMGEFTPP</sequence>
<reference evidence="4" key="2">
    <citation type="submission" date="2025-09" db="UniProtKB">
        <authorList>
            <consortium name="Ensembl"/>
        </authorList>
    </citation>
    <scope>IDENTIFICATION</scope>
</reference>
<keyword evidence="2" id="KW-0175">Coiled coil</keyword>
<dbReference type="Ensembl" id="ENSLLET00000005916.1">
    <property type="protein sequence ID" value="ENSLLEP00000005674.1"/>
    <property type="gene ID" value="ENSLLEG00000003596.1"/>
</dbReference>
<dbReference type="GeneTree" id="ENSGT01010000226093"/>
<evidence type="ECO:0000313" key="4">
    <source>
        <dbReference type="Ensembl" id="ENSLLEP00000005674.1"/>
    </source>
</evidence>
<dbReference type="Proteomes" id="UP000694569">
    <property type="component" value="Unplaced"/>
</dbReference>
<comment type="similarity">
    <text evidence="1">Belongs to the transposase 22 family.</text>
</comment>
<feature type="region of interest" description="Disordered" evidence="3">
    <location>
        <begin position="1"/>
        <end position="53"/>
    </location>
</feature>
<dbReference type="Gene3D" id="3.30.70.1820">
    <property type="entry name" value="L1 transposable element, RRM domain"/>
    <property type="match status" value="1"/>
</dbReference>
<evidence type="ECO:0000313" key="5">
    <source>
        <dbReference type="Proteomes" id="UP000694569"/>
    </source>
</evidence>
<proteinExistence type="inferred from homology"/>
<keyword evidence="5" id="KW-1185">Reference proteome</keyword>
<protein>
    <submittedName>
        <fullName evidence="4">Uncharacterized protein</fullName>
    </submittedName>
</protein>
<accession>A0A8C5M2A8</accession>
<name>A0A8C5M2A8_9ANUR</name>
<evidence type="ECO:0000256" key="2">
    <source>
        <dbReference type="SAM" id="Coils"/>
    </source>
</evidence>
<reference evidence="4" key="1">
    <citation type="submission" date="2025-08" db="UniProtKB">
        <authorList>
            <consortium name="Ensembl"/>
        </authorList>
    </citation>
    <scope>IDENTIFICATION</scope>
</reference>
<dbReference type="OrthoDB" id="9909646at2759"/>
<feature type="coiled-coil region" evidence="2">
    <location>
        <begin position="80"/>
        <end position="135"/>
    </location>
</feature>
<dbReference type="Gene3D" id="3.30.250.20">
    <property type="entry name" value="L1 transposable element, C-terminal domain"/>
    <property type="match status" value="1"/>
</dbReference>
<dbReference type="FunFam" id="3.30.70.1820:FF:000002">
    <property type="entry name" value="LINE-1 retrotransposable element ORF1 protein"/>
    <property type="match status" value="1"/>
</dbReference>
<dbReference type="InterPro" id="IPR042566">
    <property type="entry name" value="L1_C"/>
</dbReference>